<comment type="caution">
    <text evidence="2">The sequence shown here is derived from an EMBL/GenBank/DDBJ whole genome shotgun (WGS) entry which is preliminary data.</text>
</comment>
<keyword evidence="3" id="KW-1185">Reference proteome</keyword>
<sequence>MKPKAKRKQYAVRMVDSNQLTRLKARIEYLERSKEVLLRQQYDIAHKNSSLALVVKGLDERLDNEKEVILSKLLVNLFTSICLIASIAIMTVNYFKPWTWGG</sequence>
<protein>
    <submittedName>
        <fullName evidence="2">Uncharacterized protein</fullName>
    </submittedName>
</protein>
<evidence type="ECO:0000313" key="3">
    <source>
        <dbReference type="Proteomes" id="UP000036270"/>
    </source>
</evidence>
<accession>A0A0J5P4Y3</accession>
<keyword evidence="1" id="KW-0472">Membrane</keyword>
<dbReference type="PATRIC" id="fig|67855.3.peg.1209"/>
<dbReference type="EMBL" id="JWIZ01000033">
    <property type="protein sequence ID" value="KMK51488.1"/>
    <property type="molecule type" value="Genomic_DNA"/>
</dbReference>
<organism evidence="2 3">
    <name type="scientific">Muribacter muris</name>
    <dbReference type="NCBI Taxonomy" id="67855"/>
    <lineage>
        <taxon>Bacteria</taxon>
        <taxon>Pseudomonadati</taxon>
        <taxon>Pseudomonadota</taxon>
        <taxon>Gammaproteobacteria</taxon>
        <taxon>Pasteurellales</taxon>
        <taxon>Pasteurellaceae</taxon>
        <taxon>Muribacter</taxon>
    </lineage>
</organism>
<evidence type="ECO:0000256" key="1">
    <source>
        <dbReference type="SAM" id="Phobius"/>
    </source>
</evidence>
<reference evidence="2 3" key="1">
    <citation type="submission" date="2014-12" db="EMBL/GenBank/DDBJ databases">
        <title>Reclassification of Actinobacillus muris as Muribacter muris.</title>
        <authorList>
            <person name="Christensen H."/>
            <person name="Nicklas W."/>
            <person name="Bisgaard M."/>
        </authorList>
    </citation>
    <scope>NUCLEOTIDE SEQUENCE [LARGE SCALE GENOMIC DNA]</scope>
    <source>
        <strain evidence="2 3">Ackerman80-443D</strain>
    </source>
</reference>
<dbReference type="Proteomes" id="UP000036270">
    <property type="component" value="Unassembled WGS sequence"/>
</dbReference>
<dbReference type="RefSeq" id="WP_047976914.1">
    <property type="nucleotide sequence ID" value="NZ_JWIZ01000033.1"/>
</dbReference>
<keyword evidence="1" id="KW-1133">Transmembrane helix</keyword>
<keyword evidence="1" id="KW-0812">Transmembrane</keyword>
<proteinExistence type="predicted"/>
<evidence type="ECO:0000313" key="2">
    <source>
        <dbReference type="EMBL" id="KMK51488.1"/>
    </source>
</evidence>
<dbReference type="AlphaFoldDB" id="A0A0J5P4Y3"/>
<dbReference type="STRING" id="67855.RO21_06120"/>
<gene>
    <name evidence="2" type="ORF">RO21_06120</name>
</gene>
<name>A0A0J5P4Y3_9PAST</name>
<feature type="transmembrane region" description="Helical" evidence="1">
    <location>
        <begin position="73"/>
        <end position="95"/>
    </location>
</feature>